<reference evidence="1 2" key="1">
    <citation type="journal article" date="2014" name="PLoS Genet.">
        <title>Analysis of the Phlebiopsis gigantea genome, transcriptome and secretome provides insight into its pioneer colonization strategies of wood.</title>
        <authorList>
            <person name="Hori C."/>
            <person name="Ishida T."/>
            <person name="Igarashi K."/>
            <person name="Samejima M."/>
            <person name="Suzuki H."/>
            <person name="Master E."/>
            <person name="Ferreira P."/>
            <person name="Ruiz-Duenas F.J."/>
            <person name="Held B."/>
            <person name="Canessa P."/>
            <person name="Larrondo L.F."/>
            <person name="Schmoll M."/>
            <person name="Druzhinina I.S."/>
            <person name="Kubicek C.P."/>
            <person name="Gaskell J.A."/>
            <person name="Kersten P."/>
            <person name="St John F."/>
            <person name="Glasner J."/>
            <person name="Sabat G."/>
            <person name="Splinter BonDurant S."/>
            <person name="Syed K."/>
            <person name="Yadav J."/>
            <person name="Mgbeahuruike A.C."/>
            <person name="Kovalchuk A."/>
            <person name="Asiegbu F.O."/>
            <person name="Lackner G."/>
            <person name="Hoffmeister D."/>
            <person name="Rencoret J."/>
            <person name="Gutierrez A."/>
            <person name="Sun H."/>
            <person name="Lindquist E."/>
            <person name="Barry K."/>
            <person name="Riley R."/>
            <person name="Grigoriev I.V."/>
            <person name="Henrissat B."/>
            <person name="Kues U."/>
            <person name="Berka R.M."/>
            <person name="Martinez A.T."/>
            <person name="Covert S.F."/>
            <person name="Blanchette R.A."/>
            <person name="Cullen D."/>
        </authorList>
    </citation>
    <scope>NUCLEOTIDE SEQUENCE [LARGE SCALE GENOMIC DNA]</scope>
    <source>
        <strain evidence="1 2">11061_1 CR5-6</strain>
    </source>
</reference>
<organism evidence="1 2">
    <name type="scientific">Phlebiopsis gigantea (strain 11061_1 CR5-6)</name>
    <name type="common">White-rot fungus</name>
    <name type="synonym">Peniophora gigantea</name>
    <dbReference type="NCBI Taxonomy" id="745531"/>
    <lineage>
        <taxon>Eukaryota</taxon>
        <taxon>Fungi</taxon>
        <taxon>Dikarya</taxon>
        <taxon>Basidiomycota</taxon>
        <taxon>Agaricomycotina</taxon>
        <taxon>Agaricomycetes</taxon>
        <taxon>Polyporales</taxon>
        <taxon>Phanerochaetaceae</taxon>
        <taxon>Phlebiopsis</taxon>
    </lineage>
</organism>
<dbReference type="OrthoDB" id="10263073at2759"/>
<dbReference type="InterPro" id="IPR011051">
    <property type="entry name" value="RmlC_Cupin_sf"/>
</dbReference>
<evidence type="ECO:0000313" key="2">
    <source>
        <dbReference type="Proteomes" id="UP000053257"/>
    </source>
</evidence>
<sequence>MASTDQSAPYRISTQEAEASFRTLQHPLDPSIGRCTFSLGDHCGLSRVGVHLCRAAARTTTVLLHYHHNEEEFFYILDAGASGATLLTYKEGDEQPREEAVKTGDFIGFPAGRGVGYALRAGDEELSYLCGGTRAPMDICRYPTVGKSMVVDRTGAVDGGHFLVEDKDTQKWGK</sequence>
<dbReference type="HOGENOM" id="CLU_110331_1_0_1"/>
<proteinExistence type="predicted"/>
<accession>A0A0C3RPE3</accession>
<protein>
    <submittedName>
        <fullName evidence="1">Uncharacterized protein</fullName>
    </submittedName>
</protein>
<gene>
    <name evidence="1" type="ORF">PHLGIDRAFT_364456</name>
</gene>
<name>A0A0C3RPE3_PHLG1</name>
<dbReference type="Proteomes" id="UP000053257">
    <property type="component" value="Unassembled WGS sequence"/>
</dbReference>
<dbReference type="EMBL" id="KN840819">
    <property type="protein sequence ID" value="KIP01326.1"/>
    <property type="molecule type" value="Genomic_DNA"/>
</dbReference>
<dbReference type="Gene3D" id="2.60.120.10">
    <property type="entry name" value="Jelly Rolls"/>
    <property type="match status" value="1"/>
</dbReference>
<dbReference type="SUPFAM" id="SSF51182">
    <property type="entry name" value="RmlC-like cupins"/>
    <property type="match status" value="1"/>
</dbReference>
<keyword evidence="2" id="KW-1185">Reference proteome</keyword>
<evidence type="ECO:0000313" key="1">
    <source>
        <dbReference type="EMBL" id="KIP01326.1"/>
    </source>
</evidence>
<dbReference type="InterPro" id="IPR014710">
    <property type="entry name" value="RmlC-like_jellyroll"/>
</dbReference>
<dbReference type="CDD" id="cd02224">
    <property type="entry name" value="cupin_SPO2919-like"/>
    <property type="match status" value="1"/>
</dbReference>
<dbReference type="AlphaFoldDB" id="A0A0C3RPE3"/>